<dbReference type="Proteomes" id="UP001148838">
    <property type="component" value="Unassembled WGS sequence"/>
</dbReference>
<evidence type="ECO:0000313" key="2">
    <source>
        <dbReference type="Proteomes" id="UP001148838"/>
    </source>
</evidence>
<reference evidence="1 2" key="1">
    <citation type="journal article" date="2022" name="Allergy">
        <title>Genome assembly and annotation of Periplaneta americana reveal a comprehensive cockroach allergen profile.</title>
        <authorList>
            <person name="Wang L."/>
            <person name="Xiong Q."/>
            <person name="Saelim N."/>
            <person name="Wang L."/>
            <person name="Nong W."/>
            <person name="Wan A.T."/>
            <person name="Shi M."/>
            <person name="Liu X."/>
            <person name="Cao Q."/>
            <person name="Hui J.H.L."/>
            <person name="Sookrung N."/>
            <person name="Leung T.F."/>
            <person name="Tungtrongchitr A."/>
            <person name="Tsui S.K.W."/>
        </authorList>
    </citation>
    <scope>NUCLEOTIDE SEQUENCE [LARGE SCALE GENOMIC DNA]</scope>
    <source>
        <strain evidence="1">PWHHKU_190912</strain>
    </source>
</reference>
<sequence length="91" mass="10032">MPCPSQTHRVDFQGSFSNSLRAEAGRALSPLLFNFALEYAISKVQDNTEGLELNRLHQLLVCADDVNMLGENPETIKENTEILLEASKAIG</sequence>
<evidence type="ECO:0000313" key="1">
    <source>
        <dbReference type="EMBL" id="KAJ4441153.1"/>
    </source>
</evidence>
<evidence type="ECO:0008006" key="3">
    <source>
        <dbReference type="Google" id="ProtNLM"/>
    </source>
</evidence>
<accession>A0ABQ8T5C6</accession>
<comment type="caution">
    <text evidence="1">The sequence shown here is derived from an EMBL/GenBank/DDBJ whole genome shotgun (WGS) entry which is preliminary data.</text>
</comment>
<proteinExistence type="predicted"/>
<organism evidence="1 2">
    <name type="scientific">Periplaneta americana</name>
    <name type="common">American cockroach</name>
    <name type="synonym">Blatta americana</name>
    <dbReference type="NCBI Taxonomy" id="6978"/>
    <lineage>
        <taxon>Eukaryota</taxon>
        <taxon>Metazoa</taxon>
        <taxon>Ecdysozoa</taxon>
        <taxon>Arthropoda</taxon>
        <taxon>Hexapoda</taxon>
        <taxon>Insecta</taxon>
        <taxon>Pterygota</taxon>
        <taxon>Neoptera</taxon>
        <taxon>Polyneoptera</taxon>
        <taxon>Dictyoptera</taxon>
        <taxon>Blattodea</taxon>
        <taxon>Blattoidea</taxon>
        <taxon>Blattidae</taxon>
        <taxon>Blattinae</taxon>
        <taxon>Periplaneta</taxon>
    </lineage>
</organism>
<protein>
    <recommendedName>
        <fullName evidence="3">Reverse transcriptase domain-containing protein</fullName>
    </recommendedName>
</protein>
<keyword evidence="2" id="KW-1185">Reference proteome</keyword>
<name>A0ABQ8T5C6_PERAM</name>
<dbReference type="EMBL" id="JAJSOF020000015">
    <property type="protein sequence ID" value="KAJ4441153.1"/>
    <property type="molecule type" value="Genomic_DNA"/>
</dbReference>
<gene>
    <name evidence="1" type="ORF">ANN_11004</name>
</gene>